<evidence type="ECO:0000256" key="2">
    <source>
        <dbReference type="ARBA" id="ARBA00022692"/>
    </source>
</evidence>
<name>A0AAE1LST4_9NEOP</name>
<keyword evidence="2 6" id="KW-0812">Transmembrane</keyword>
<feature type="transmembrane region" description="Helical" evidence="6">
    <location>
        <begin position="50"/>
        <end position="73"/>
    </location>
</feature>
<dbReference type="InterPro" id="IPR003689">
    <property type="entry name" value="ZIP"/>
</dbReference>
<sequence length="367" mass="37557">MLGLVETKVLSLTSMGAASLVLGLLPLWLRRAAPGDAAGDCPRHAAGAGPLLTALLSFGAGALLATALVHMLVEASEELPRAAPVALLVGFLVLYLVDELVQRVLGHSPAAARAHRAQPHAACPVDEPCPPSKSPAVRRRDDYGSMDESMSIQRRPVTSFGTSGEAVGLLSETSPKDKLPDKPEAAGGHLEGHGGAGAGGTASCWGLLLALCIHSVIEGLAVGLEETPQQVLFLLGAVSSHKLVVSFCLGAELVGGGVGLVPHLVAVLVFALGSAAGVGVGMVLYALPGAADASASDPMLLPSLQAAAAGTLLYVTLAEVLPRERARSQHNFGRRLLQFFSFTVGAVVITALVLYLPDDHNSSSAKP</sequence>
<dbReference type="AlphaFoldDB" id="A0AAE1LST4"/>
<feature type="transmembrane region" description="Helical" evidence="6">
    <location>
        <begin position="79"/>
        <end position="97"/>
    </location>
</feature>
<comment type="caution">
    <text evidence="7">The sequence shown here is derived from an EMBL/GenBank/DDBJ whole genome shotgun (WGS) entry which is preliminary data.</text>
</comment>
<feature type="transmembrane region" description="Helical" evidence="6">
    <location>
        <begin position="264"/>
        <end position="287"/>
    </location>
</feature>
<proteinExistence type="predicted"/>
<dbReference type="EMBL" id="JAHWGI010001412">
    <property type="protein sequence ID" value="KAK3930753.1"/>
    <property type="molecule type" value="Genomic_DNA"/>
</dbReference>
<accession>A0AAE1LST4</accession>
<feature type="transmembrane region" description="Helical" evidence="6">
    <location>
        <begin position="299"/>
        <end position="318"/>
    </location>
</feature>
<evidence type="ECO:0000256" key="4">
    <source>
        <dbReference type="ARBA" id="ARBA00023136"/>
    </source>
</evidence>
<protein>
    <submittedName>
        <fullName evidence="7">Zinc transporter ZIP1</fullName>
    </submittedName>
</protein>
<dbReference type="GO" id="GO:0005886">
    <property type="term" value="C:plasma membrane"/>
    <property type="evidence" value="ECO:0007669"/>
    <property type="project" value="TreeGrafter"/>
</dbReference>
<feature type="region of interest" description="Disordered" evidence="5">
    <location>
        <begin position="171"/>
        <end position="194"/>
    </location>
</feature>
<feature type="region of interest" description="Disordered" evidence="5">
    <location>
        <begin position="119"/>
        <end position="148"/>
    </location>
</feature>
<keyword evidence="3 6" id="KW-1133">Transmembrane helix</keyword>
<feature type="transmembrane region" description="Helical" evidence="6">
    <location>
        <begin position="339"/>
        <end position="357"/>
    </location>
</feature>
<feature type="transmembrane region" description="Helical" evidence="6">
    <location>
        <begin position="12"/>
        <end position="29"/>
    </location>
</feature>
<evidence type="ECO:0000256" key="3">
    <source>
        <dbReference type="ARBA" id="ARBA00022989"/>
    </source>
</evidence>
<evidence type="ECO:0000256" key="6">
    <source>
        <dbReference type="SAM" id="Phobius"/>
    </source>
</evidence>
<evidence type="ECO:0000313" key="8">
    <source>
        <dbReference type="Proteomes" id="UP001219518"/>
    </source>
</evidence>
<organism evidence="7 8">
    <name type="scientific">Frankliniella fusca</name>
    <dbReference type="NCBI Taxonomy" id="407009"/>
    <lineage>
        <taxon>Eukaryota</taxon>
        <taxon>Metazoa</taxon>
        <taxon>Ecdysozoa</taxon>
        <taxon>Arthropoda</taxon>
        <taxon>Hexapoda</taxon>
        <taxon>Insecta</taxon>
        <taxon>Pterygota</taxon>
        <taxon>Neoptera</taxon>
        <taxon>Paraneoptera</taxon>
        <taxon>Thysanoptera</taxon>
        <taxon>Terebrantia</taxon>
        <taxon>Thripoidea</taxon>
        <taxon>Thripidae</taxon>
        <taxon>Frankliniella</taxon>
    </lineage>
</organism>
<gene>
    <name evidence="7" type="ORF">KUF71_024110</name>
</gene>
<dbReference type="Pfam" id="PF02535">
    <property type="entry name" value="Zip"/>
    <property type="match status" value="1"/>
</dbReference>
<feature type="compositionally biased region" description="Basic and acidic residues" evidence="5">
    <location>
        <begin position="174"/>
        <end position="184"/>
    </location>
</feature>
<comment type="subcellular location">
    <subcellularLocation>
        <location evidence="1">Membrane</location>
        <topology evidence="1">Multi-pass membrane protein</topology>
    </subcellularLocation>
</comment>
<dbReference type="Proteomes" id="UP001219518">
    <property type="component" value="Unassembled WGS sequence"/>
</dbReference>
<evidence type="ECO:0000313" key="7">
    <source>
        <dbReference type="EMBL" id="KAK3930753.1"/>
    </source>
</evidence>
<reference evidence="7" key="1">
    <citation type="submission" date="2021-07" db="EMBL/GenBank/DDBJ databases">
        <authorList>
            <person name="Catto M.A."/>
            <person name="Jacobson A."/>
            <person name="Kennedy G."/>
            <person name="Labadie P."/>
            <person name="Hunt B.G."/>
            <person name="Srinivasan R."/>
        </authorList>
    </citation>
    <scope>NUCLEOTIDE SEQUENCE</scope>
    <source>
        <strain evidence="7">PL_HMW_Pooled</strain>
        <tissue evidence="7">Head</tissue>
    </source>
</reference>
<keyword evidence="8" id="KW-1185">Reference proteome</keyword>
<dbReference type="PANTHER" id="PTHR11040:SF169">
    <property type="entry name" value="FI24038P1"/>
    <property type="match status" value="1"/>
</dbReference>
<evidence type="ECO:0000256" key="5">
    <source>
        <dbReference type="SAM" id="MobiDB-lite"/>
    </source>
</evidence>
<keyword evidence="4 6" id="KW-0472">Membrane</keyword>
<evidence type="ECO:0000256" key="1">
    <source>
        <dbReference type="ARBA" id="ARBA00004141"/>
    </source>
</evidence>
<reference evidence="7" key="2">
    <citation type="journal article" date="2023" name="BMC Genomics">
        <title>Pest status, molecular evolution, and epigenetic factors derived from the genome assembly of Frankliniella fusca, a thysanopteran phytovirus vector.</title>
        <authorList>
            <person name="Catto M.A."/>
            <person name="Labadie P.E."/>
            <person name="Jacobson A.L."/>
            <person name="Kennedy G.G."/>
            <person name="Srinivasan R."/>
            <person name="Hunt B.G."/>
        </authorList>
    </citation>
    <scope>NUCLEOTIDE SEQUENCE</scope>
    <source>
        <strain evidence="7">PL_HMW_Pooled</strain>
    </source>
</reference>
<dbReference type="PANTHER" id="PTHR11040">
    <property type="entry name" value="ZINC/IRON TRANSPORTER"/>
    <property type="match status" value="1"/>
</dbReference>
<dbReference type="GO" id="GO:0005385">
    <property type="term" value="F:zinc ion transmembrane transporter activity"/>
    <property type="evidence" value="ECO:0007669"/>
    <property type="project" value="TreeGrafter"/>
</dbReference>